<dbReference type="InterPro" id="IPR001845">
    <property type="entry name" value="HTH_ArsR_DNA-bd_dom"/>
</dbReference>
<dbReference type="InterPro" id="IPR036388">
    <property type="entry name" value="WH-like_DNA-bd_sf"/>
</dbReference>
<dbReference type="PaxDb" id="572546-Arcpr_0812"/>
<dbReference type="EMBL" id="CP001857">
    <property type="protein sequence ID" value="ADB57875.1"/>
    <property type="molecule type" value="Genomic_DNA"/>
</dbReference>
<keyword evidence="1" id="KW-0805">Transcription regulation</keyword>
<dbReference type="AlphaFoldDB" id="D2RHV0"/>
<dbReference type="SMART" id="SM00418">
    <property type="entry name" value="HTH_ARSR"/>
    <property type="match status" value="1"/>
</dbReference>
<protein>
    <submittedName>
        <fullName evidence="5">Transcriptional regulator, ArsR family</fullName>
    </submittedName>
</protein>
<dbReference type="eggNOG" id="arCOG01684">
    <property type="taxonomic scope" value="Archaea"/>
</dbReference>
<evidence type="ECO:0000313" key="5">
    <source>
        <dbReference type="EMBL" id="ADB57875.1"/>
    </source>
</evidence>
<dbReference type="PANTHER" id="PTHR33154:SF33">
    <property type="entry name" value="TRANSCRIPTIONAL REPRESSOR SDPR"/>
    <property type="match status" value="1"/>
</dbReference>
<dbReference type="HOGENOM" id="CLU_090889_0_0_2"/>
<evidence type="ECO:0000259" key="4">
    <source>
        <dbReference type="PROSITE" id="PS50987"/>
    </source>
</evidence>
<dbReference type="InterPro" id="IPR036390">
    <property type="entry name" value="WH_DNA-bd_sf"/>
</dbReference>
<name>D2RHV0_ARCPA</name>
<evidence type="ECO:0000256" key="1">
    <source>
        <dbReference type="ARBA" id="ARBA00023015"/>
    </source>
</evidence>
<dbReference type="PRINTS" id="PR00778">
    <property type="entry name" value="HTHARSR"/>
</dbReference>
<accession>D2RHV0</accession>
<dbReference type="NCBIfam" id="NF033788">
    <property type="entry name" value="HTH_metalloreg"/>
    <property type="match status" value="1"/>
</dbReference>
<dbReference type="KEGG" id="apo:Arcpr_0812"/>
<dbReference type="Pfam" id="PF01022">
    <property type="entry name" value="HTH_5"/>
    <property type="match status" value="1"/>
</dbReference>
<dbReference type="Pfam" id="PF24270">
    <property type="entry name" value="HTH_Cmi2_C"/>
    <property type="match status" value="1"/>
</dbReference>
<gene>
    <name evidence="5" type="ordered locus">Arcpr_0812</name>
</gene>
<feature type="domain" description="HTH arsR-type" evidence="4">
    <location>
        <begin position="1"/>
        <end position="89"/>
    </location>
</feature>
<dbReference type="InterPro" id="IPR056346">
    <property type="entry name" value="HTH_Cmi2_C"/>
</dbReference>
<proteinExistence type="predicted"/>
<keyword evidence="3" id="KW-0804">Transcription</keyword>
<keyword evidence="2" id="KW-0238">DNA-binding</keyword>
<dbReference type="GeneID" id="8739473"/>
<evidence type="ECO:0000256" key="2">
    <source>
        <dbReference type="ARBA" id="ARBA00023125"/>
    </source>
</evidence>
<dbReference type="Proteomes" id="UP000001901">
    <property type="component" value="Chromosome"/>
</dbReference>
<reference evidence="5 6" key="1">
    <citation type="journal article" date="2010" name="Stand. Genomic Sci.">
        <title>Complete genome sequence of Archaeoglobus profundus type strain (AV18).</title>
        <authorList>
            <person name="von Jan M."/>
            <person name="Lapidus A."/>
            <person name="Del Rio T.G."/>
            <person name="Copeland A."/>
            <person name="Tice H."/>
            <person name="Cheng J.F."/>
            <person name="Lucas S."/>
            <person name="Chen F."/>
            <person name="Nolan M."/>
            <person name="Goodwin L."/>
            <person name="Han C."/>
            <person name="Pitluck S."/>
            <person name="Liolios K."/>
            <person name="Ivanova N."/>
            <person name="Mavromatis K."/>
            <person name="Ovchinnikova G."/>
            <person name="Chertkov O."/>
            <person name="Pati A."/>
            <person name="Chen A."/>
            <person name="Palaniappan K."/>
            <person name="Land M."/>
            <person name="Hauser L."/>
            <person name="Chang Y.J."/>
            <person name="Jeffries C.D."/>
            <person name="Saunders E."/>
            <person name="Brettin T."/>
            <person name="Detter J.C."/>
            <person name="Chain P."/>
            <person name="Eichinger K."/>
            <person name="Huber H."/>
            <person name="Spring S."/>
            <person name="Rohde M."/>
            <person name="Goker M."/>
            <person name="Wirth R."/>
            <person name="Woyke T."/>
            <person name="Bristow J."/>
            <person name="Eisen J.A."/>
            <person name="Markowitz V."/>
            <person name="Hugenholtz P."/>
            <person name="Kyrpides N.C."/>
            <person name="Klenk H.P."/>
        </authorList>
    </citation>
    <scope>NUCLEOTIDE SEQUENCE [LARGE SCALE GENOMIC DNA]</scope>
    <source>
        <strain evidence="6">DSM 5631 / JCM 9629 / NBRC 100127 / Av18</strain>
    </source>
</reference>
<keyword evidence="6" id="KW-1185">Reference proteome</keyword>
<organism evidence="5 6">
    <name type="scientific">Archaeoglobus profundus (strain DSM 5631 / JCM 9629 / NBRC 100127 / Av18)</name>
    <dbReference type="NCBI Taxonomy" id="572546"/>
    <lineage>
        <taxon>Archaea</taxon>
        <taxon>Methanobacteriati</taxon>
        <taxon>Methanobacteriota</taxon>
        <taxon>Archaeoglobi</taxon>
        <taxon>Archaeoglobales</taxon>
        <taxon>Archaeoglobaceae</taxon>
        <taxon>Archaeoglobus</taxon>
    </lineage>
</organism>
<dbReference type="SUPFAM" id="SSF46785">
    <property type="entry name" value="Winged helix' DNA-binding domain"/>
    <property type="match status" value="2"/>
</dbReference>
<dbReference type="CDD" id="cd00090">
    <property type="entry name" value="HTH_ARSR"/>
    <property type="match status" value="1"/>
</dbReference>
<dbReference type="GO" id="GO:0003677">
    <property type="term" value="F:DNA binding"/>
    <property type="evidence" value="ECO:0007669"/>
    <property type="project" value="UniProtKB-KW"/>
</dbReference>
<dbReference type="RefSeq" id="WP_012940211.1">
    <property type="nucleotide sequence ID" value="NC_013741.1"/>
</dbReference>
<dbReference type="InterPro" id="IPR011991">
    <property type="entry name" value="ArsR-like_HTH"/>
</dbReference>
<sequence>MDVNELLDILGNESRRRILSLLAQKPCYVSEIAYCLKMAPKVVIEHLEKLEKAGIVKSFEEGKRRYYYIDKSFRLEVTLSPYRFSAKVVENGNIEKNDLVNVMQDLLNLRYSRDISSITETLSRIERMQDVLSRIQCYVNSKINEIMGELLSAVEKFTNDEIEKLVLYGLAKGLRELEIAEYFGLMYSEVESALKRLEERGLIERVVEGGRIVWKFRR</sequence>
<dbReference type="PANTHER" id="PTHR33154">
    <property type="entry name" value="TRANSCRIPTIONAL REGULATOR, ARSR FAMILY"/>
    <property type="match status" value="1"/>
</dbReference>
<dbReference type="PROSITE" id="PS50987">
    <property type="entry name" value="HTH_ARSR_2"/>
    <property type="match status" value="1"/>
</dbReference>
<dbReference type="STRING" id="572546.Arcpr_0812"/>
<dbReference type="InterPro" id="IPR051081">
    <property type="entry name" value="HTH_MetalResp_TranReg"/>
</dbReference>
<dbReference type="Gene3D" id="1.10.10.10">
    <property type="entry name" value="Winged helix-like DNA-binding domain superfamily/Winged helix DNA-binding domain"/>
    <property type="match status" value="2"/>
</dbReference>
<evidence type="ECO:0000256" key="3">
    <source>
        <dbReference type="ARBA" id="ARBA00023163"/>
    </source>
</evidence>
<evidence type="ECO:0000313" key="6">
    <source>
        <dbReference type="Proteomes" id="UP000001901"/>
    </source>
</evidence>
<dbReference type="GO" id="GO:0003700">
    <property type="term" value="F:DNA-binding transcription factor activity"/>
    <property type="evidence" value="ECO:0007669"/>
    <property type="project" value="InterPro"/>
</dbReference>